<dbReference type="EMBL" id="KZ858988">
    <property type="protein sequence ID" value="RDW26057.1"/>
    <property type="molecule type" value="Genomic_DNA"/>
</dbReference>
<dbReference type="SMART" id="SM00355">
    <property type="entry name" value="ZnF_C2H2"/>
    <property type="match status" value="2"/>
</dbReference>
<dbReference type="eggNOG" id="ENOG502RBAK">
    <property type="taxonomic scope" value="Eukaryota"/>
</dbReference>
<keyword evidence="1" id="KW-0479">Metal-binding</keyword>
<name>A0A1D8NQ00_YARLL</name>
<dbReference type="SUPFAM" id="SSF57667">
    <property type="entry name" value="beta-beta-alpha zinc fingers"/>
    <property type="match status" value="1"/>
</dbReference>
<dbReference type="GO" id="GO:0008270">
    <property type="term" value="F:zinc ion binding"/>
    <property type="evidence" value="ECO:0007669"/>
    <property type="project" value="UniProtKB-KW"/>
</dbReference>
<feature type="compositionally biased region" description="Polar residues" evidence="2">
    <location>
        <begin position="360"/>
        <end position="370"/>
    </location>
</feature>
<dbReference type="RefSeq" id="XP_505886.1">
    <property type="nucleotide sequence ID" value="XM_505886.1"/>
</dbReference>
<dbReference type="Proteomes" id="UP000256601">
    <property type="component" value="Unassembled WGS sequence"/>
</dbReference>
<organism evidence="4 6">
    <name type="scientific">Yarrowia lipolytica</name>
    <name type="common">Candida lipolytica</name>
    <dbReference type="NCBI Taxonomy" id="4952"/>
    <lineage>
        <taxon>Eukaryota</taxon>
        <taxon>Fungi</taxon>
        <taxon>Dikarya</taxon>
        <taxon>Ascomycota</taxon>
        <taxon>Saccharomycotina</taxon>
        <taxon>Dipodascomycetes</taxon>
        <taxon>Dipodascales</taxon>
        <taxon>Dipodascales incertae sedis</taxon>
        <taxon>Yarrowia</taxon>
    </lineage>
</organism>
<dbReference type="Proteomes" id="UP000182444">
    <property type="component" value="Chromosome 1F"/>
</dbReference>
<evidence type="ECO:0000313" key="6">
    <source>
        <dbReference type="Proteomes" id="UP000182444"/>
    </source>
</evidence>
<dbReference type="InterPro" id="IPR036236">
    <property type="entry name" value="Znf_C2H2_sf"/>
</dbReference>
<evidence type="ECO:0000313" key="4">
    <source>
        <dbReference type="EMBL" id="AOW07712.1"/>
    </source>
</evidence>
<feature type="region of interest" description="Disordered" evidence="2">
    <location>
        <begin position="297"/>
        <end position="387"/>
    </location>
</feature>
<keyword evidence="1" id="KW-0863">Zinc-finger</keyword>
<accession>A0A1D8NQ00</accession>
<dbReference type="VEuPathDB" id="FungiDB:YALI0_F25861g"/>
<evidence type="ECO:0000256" key="2">
    <source>
        <dbReference type="SAM" id="MobiDB-lite"/>
    </source>
</evidence>
<evidence type="ECO:0000313" key="5">
    <source>
        <dbReference type="EMBL" id="RDW26057.1"/>
    </source>
</evidence>
<dbReference type="KEGG" id="yli:2907690"/>
<evidence type="ECO:0000259" key="3">
    <source>
        <dbReference type="PROSITE" id="PS50157"/>
    </source>
</evidence>
<proteinExistence type="predicted"/>
<evidence type="ECO:0000256" key="1">
    <source>
        <dbReference type="PROSITE-ProRule" id="PRU00042"/>
    </source>
</evidence>
<feature type="region of interest" description="Disordered" evidence="2">
    <location>
        <begin position="1"/>
        <end position="48"/>
    </location>
</feature>
<dbReference type="GeneID" id="2907690"/>
<dbReference type="EMBL" id="CP017558">
    <property type="protein sequence ID" value="AOW07712.1"/>
    <property type="molecule type" value="Genomic_DNA"/>
</dbReference>
<reference evidence="4 6" key="1">
    <citation type="journal article" date="2016" name="PLoS ONE">
        <title>Sequence Assembly of Yarrowia lipolytica Strain W29/CLIB89 Shows Transposable Element Diversity.</title>
        <authorList>
            <person name="Magnan C."/>
            <person name="Yu J."/>
            <person name="Chang I."/>
            <person name="Jahn E."/>
            <person name="Kanomata Y."/>
            <person name="Wu J."/>
            <person name="Zeller M."/>
            <person name="Oakes M."/>
            <person name="Baldi P."/>
            <person name="Sandmeyer S."/>
        </authorList>
    </citation>
    <scope>NUCLEOTIDE SEQUENCE [LARGE SCALE GENOMIC DNA]</scope>
    <source>
        <strain evidence="4">CLIB89</strain>
        <strain evidence="6">CLIB89(W29)</strain>
    </source>
</reference>
<feature type="domain" description="C2H2-type" evidence="3">
    <location>
        <begin position="392"/>
        <end position="427"/>
    </location>
</feature>
<reference evidence="5 7" key="2">
    <citation type="submission" date="2018-07" db="EMBL/GenBank/DDBJ databases">
        <title>Draft Genome Assemblies for Five Robust Yarrowia lipolytica Strains Exhibiting High Lipid Production and Pentose Sugar Utilization and Sugar Alcohol Secretion from Undetoxified Lignocellulosic Biomass Hydrolysates.</title>
        <authorList>
            <consortium name="DOE Joint Genome Institute"/>
            <person name="Walker C."/>
            <person name="Ryu S."/>
            <person name="Na H."/>
            <person name="Zane M."/>
            <person name="LaButti K."/>
            <person name="Lipzen A."/>
            <person name="Haridas S."/>
            <person name="Barry K."/>
            <person name="Grigoriev I.V."/>
            <person name="Quarterman J."/>
            <person name="Slininger P."/>
            <person name="Dien B."/>
            <person name="Trinh C.T."/>
        </authorList>
    </citation>
    <scope>NUCLEOTIDE SEQUENCE [LARGE SCALE GENOMIC DNA]</scope>
    <source>
        <strain evidence="5 7">YB392</strain>
    </source>
</reference>
<dbReference type="Gene3D" id="3.30.160.60">
    <property type="entry name" value="Classic Zinc Finger"/>
    <property type="match status" value="1"/>
</dbReference>
<feature type="compositionally biased region" description="Low complexity" evidence="2">
    <location>
        <begin position="22"/>
        <end position="45"/>
    </location>
</feature>
<dbReference type="VEuPathDB" id="FungiDB:YALI1_F33301g"/>
<feature type="compositionally biased region" description="Polar residues" evidence="2">
    <location>
        <begin position="315"/>
        <end position="342"/>
    </location>
</feature>
<keyword evidence="1" id="KW-0862">Zinc</keyword>
<dbReference type="InterPro" id="IPR013087">
    <property type="entry name" value="Znf_C2H2_type"/>
</dbReference>
<dbReference type="AlphaFoldDB" id="A0A1D8NQ00"/>
<gene>
    <name evidence="5" type="ORF">B0I71DRAFT_131572</name>
    <name evidence="4" type="ORF">YALI1_F33301g</name>
</gene>
<feature type="domain" description="C2H2-type" evidence="3">
    <location>
        <begin position="429"/>
        <end position="460"/>
    </location>
</feature>
<sequence length="461" mass="52346">MNTTDGSRNFDLPHSPKLTPKNNGLSLYSTNNSSSTSVHSTNPQSPMIASDEYFPNLTPVQTQQSDQFTEYNPGTLDVTQQQHYNMNMDNNMAMDPQMDYSYLMKPQYPYPCNQDMLPLNDNNFAQTLAPADSLLKKNNSSTPWDYLNANFYAGQPEDQGLEFFINNEQPQQFVPYTNEIDLNYDAAPEVEDDDDDEMCDEFDDLHEYMENEDMDLDIDLDQFEAPPLEYDTPTLHTQHTPYQHQPPVLEQQQQHLQQQPLEQMDLQHQTQTQPQQLDQPQHVHIEQQPVYQPEPLVEEPVSPAGTSGPADVSPHNPNIPNFSSLSLEDTLYESNPSTTSLGKDSDYLFEPSSSSTTSSPGFNDTDSVSTVEPVARTRRRKPVTGQSEGRVHLCEHMDSSGSPCGKVFSRPYDLIRHQDTIHAAVRKTYKCEHCGDDSKTFSRMDALSRHIRVKHSKESKA</sequence>
<dbReference type="Pfam" id="PF00096">
    <property type="entry name" value="zf-C2H2"/>
    <property type="match status" value="2"/>
</dbReference>
<evidence type="ECO:0000313" key="7">
    <source>
        <dbReference type="Proteomes" id="UP000256601"/>
    </source>
</evidence>
<dbReference type="PROSITE" id="PS50157">
    <property type="entry name" value="ZINC_FINGER_C2H2_2"/>
    <property type="match status" value="2"/>
</dbReference>
<protein>
    <recommendedName>
        <fullName evidence="3">C2H2-type domain-containing protein</fullName>
    </recommendedName>
</protein>
<dbReference type="OrthoDB" id="7295497at2759"/>